<evidence type="ECO:0000259" key="18">
    <source>
        <dbReference type="PROSITE" id="PS50011"/>
    </source>
</evidence>
<reference evidence="19 20" key="1">
    <citation type="submission" date="2021-02" db="EMBL/GenBank/DDBJ databases">
        <title>Plant Genome Project.</title>
        <authorList>
            <person name="Zhang R.-G."/>
        </authorList>
    </citation>
    <scope>NUCLEOTIDE SEQUENCE [LARGE SCALE GENOMIC DNA]</scope>
    <source>
        <tissue evidence="19">Leaves</tissue>
    </source>
</reference>
<protein>
    <recommendedName>
        <fullName evidence="18">Protein kinase domain-containing protein</fullName>
    </recommendedName>
</protein>
<dbReference type="Gene3D" id="2.60.120.200">
    <property type="match status" value="1"/>
</dbReference>
<gene>
    <name evidence="19" type="ORF">JRO89_XSUnG0018800</name>
</gene>
<dbReference type="PROSITE" id="PS00108">
    <property type="entry name" value="PROTEIN_KINASE_ST"/>
    <property type="match status" value="1"/>
</dbReference>
<dbReference type="SMART" id="SM00220">
    <property type="entry name" value="S_TKc"/>
    <property type="match status" value="1"/>
</dbReference>
<keyword evidence="13" id="KW-0675">Receptor</keyword>
<comment type="caution">
    <text evidence="19">The sequence shown here is derived from an EMBL/GenBank/DDBJ whole genome shotgun (WGS) entry which is preliminary data.</text>
</comment>
<evidence type="ECO:0000256" key="12">
    <source>
        <dbReference type="ARBA" id="ARBA00023136"/>
    </source>
</evidence>
<feature type="domain" description="Protein kinase" evidence="18">
    <location>
        <begin position="233"/>
        <end position="481"/>
    </location>
</feature>
<comment type="similarity">
    <text evidence="15">Belongs to the protein kinase superfamily.</text>
</comment>
<dbReference type="PROSITE" id="PS00107">
    <property type="entry name" value="PROTEIN_KINASE_ATP"/>
    <property type="match status" value="1"/>
</dbReference>
<proteinExistence type="inferred from homology"/>
<keyword evidence="10 14" id="KW-0067">ATP-binding</keyword>
<evidence type="ECO:0000313" key="19">
    <source>
        <dbReference type="EMBL" id="KAH7531118.1"/>
    </source>
</evidence>
<evidence type="ECO:0000256" key="5">
    <source>
        <dbReference type="ARBA" id="ARBA00022692"/>
    </source>
</evidence>
<dbReference type="InterPro" id="IPR008271">
    <property type="entry name" value="Ser/Thr_kinase_AS"/>
</dbReference>
<keyword evidence="12 17" id="KW-0472">Membrane</keyword>
<dbReference type="Proteomes" id="UP000827721">
    <property type="component" value="Unassembled WGS sequence"/>
</dbReference>
<dbReference type="PROSITE" id="PS50011">
    <property type="entry name" value="PROTEIN_KINASE_DOM"/>
    <property type="match status" value="1"/>
</dbReference>
<accession>A0ABQ8H078</accession>
<dbReference type="InterPro" id="IPR001220">
    <property type="entry name" value="Legume_lectin_dom"/>
</dbReference>
<keyword evidence="9" id="KW-0418">Kinase</keyword>
<evidence type="ECO:0000256" key="10">
    <source>
        <dbReference type="ARBA" id="ARBA00022840"/>
    </source>
</evidence>
<keyword evidence="5 17" id="KW-0812">Transmembrane</keyword>
<evidence type="ECO:0000256" key="2">
    <source>
        <dbReference type="ARBA" id="ARBA00008536"/>
    </source>
</evidence>
<dbReference type="InterPro" id="IPR011009">
    <property type="entry name" value="Kinase-like_dom_sf"/>
</dbReference>
<evidence type="ECO:0000256" key="1">
    <source>
        <dbReference type="ARBA" id="ARBA00004479"/>
    </source>
</evidence>
<dbReference type="CDD" id="cd06899">
    <property type="entry name" value="lectin_legume_LecRK_Arcelin_ConA"/>
    <property type="match status" value="1"/>
</dbReference>
<dbReference type="EMBL" id="JAFEMO010000036">
    <property type="protein sequence ID" value="KAH7531118.1"/>
    <property type="molecule type" value="Genomic_DNA"/>
</dbReference>
<evidence type="ECO:0000256" key="4">
    <source>
        <dbReference type="ARBA" id="ARBA00022679"/>
    </source>
</evidence>
<keyword evidence="20" id="KW-1185">Reference proteome</keyword>
<keyword evidence="11 17" id="KW-1133">Transmembrane helix</keyword>
<comment type="subcellular location">
    <subcellularLocation>
        <location evidence="1">Membrane</location>
        <topology evidence="1">Single-pass type I membrane protein</topology>
    </subcellularLocation>
</comment>
<keyword evidence="6" id="KW-0732">Signal</keyword>
<dbReference type="InterPro" id="IPR050528">
    <property type="entry name" value="L-type_Lectin-RKs"/>
</dbReference>
<dbReference type="InterPro" id="IPR000719">
    <property type="entry name" value="Prot_kinase_dom"/>
</dbReference>
<comment type="similarity">
    <text evidence="3">In the C-terminal section; belongs to the protein kinase superfamily. Ser/Thr protein kinase family.</text>
</comment>
<evidence type="ECO:0000256" key="15">
    <source>
        <dbReference type="RuleBase" id="RU000304"/>
    </source>
</evidence>
<keyword evidence="15" id="KW-0723">Serine/threonine-protein kinase</keyword>
<evidence type="ECO:0000256" key="11">
    <source>
        <dbReference type="ARBA" id="ARBA00022989"/>
    </source>
</evidence>
<sequence length="481" mass="53274">MVPKSFNLGGNGMSFVISPSTDFSEAFPGPFLGLFNASNIGLSSDHILAVELDIIQNFGFNDVNGSHVGIDVNTVISYESATATYFSDEEGRNKSLELTSGNRIQPLLSTAIDLSQILLDTMYVGFTAATGTVASDHYVLAWSFNRSGKAEKVDISKLPSLPPAPSPPRKENQKAELMIIVLVVAVAGLLTTVVGAVCIVRKKKYEEVYEDWEREYGPHRFSYKTLYKATKGFKDKELIGKGGFGKVYGGVLPSSNERIAVKRVSHDSKQGMKEFVTEIVSLGRLRHRNLVQLHGYCRRKGELLLVYDYVPNGRLDKILHSDMRPNLNWVQRFRILREVASGLLYLHEEWEQVVLHRDIKPGNILLDADLNGKLGDFGLARLYDHGSNPQTTKVVGTIGYMAPELLRTGKATTSTDVFAFGVFILELACGRRPMEQDGWIVDCVKRGAILDASDPRLEGSYEQANEDDSEIHTLTQQLGLP</sequence>
<evidence type="ECO:0000256" key="8">
    <source>
        <dbReference type="ARBA" id="ARBA00022741"/>
    </source>
</evidence>
<evidence type="ECO:0000256" key="6">
    <source>
        <dbReference type="ARBA" id="ARBA00022729"/>
    </source>
</evidence>
<comment type="similarity">
    <text evidence="2">In the N-terminal section; belongs to the leguminous lectin family.</text>
</comment>
<evidence type="ECO:0000313" key="20">
    <source>
        <dbReference type="Proteomes" id="UP000827721"/>
    </source>
</evidence>
<evidence type="ECO:0000256" key="17">
    <source>
        <dbReference type="SAM" id="Phobius"/>
    </source>
</evidence>
<dbReference type="Pfam" id="PF00139">
    <property type="entry name" value="Lectin_legB"/>
    <property type="match status" value="1"/>
</dbReference>
<dbReference type="SUPFAM" id="SSF49899">
    <property type="entry name" value="Concanavalin A-like lectins/glucanases"/>
    <property type="match status" value="1"/>
</dbReference>
<dbReference type="Pfam" id="PF00069">
    <property type="entry name" value="Pkinase"/>
    <property type="match status" value="1"/>
</dbReference>
<evidence type="ECO:0000256" key="7">
    <source>
        <dbReference type="ARBA" id="ARBA00022734"/>
    </source>
</evidence>
<evidence type="ECO:0000256" key="3">
    <source>
        <dbReference type="ARBA" id="ARBA00010217"/>
    </source>
</evidence>
<evidence type="ECO:0000256" key="13">
    <source>
        <dbReference type="ARBA" id="ARBA00023170"/>
    </source>
</evidence>
<feature type="transmembrane region" description="Helical" evidence="17">
    <location>
        <begin position="177"/>
        <end position="200"/>
    </location>
</feature>
<dbReference type="Gene3D" id="3.30.200.20">
    <property type="entry name" value="Phosphorylase Kinase, domain 1"/>
    <property type="match status" value="1"/>
</dbReference>
<keyword evidence="7" id="KW-0430">Lectin</keyword>
<dbReference type="SUPFAM" id="SSF56112">
    <property type="entry name" value="Protein kinase-like (PK-like)"/>
    <property type="match status" value="1"/>
</dbReference>
<keyword evidence="4" id="KW-0808">Transferase</keyword>
<dbReference type="InterPro" id="IPR013320">
    <property type="entry name" value="ConA-like_dom_sf"/>
</dbReference>
<feature type="binding site" evidence="14">
    <location>
        <position position="262"/>
    </location>
    <ligand>
        <name>ATP</name>
        <dbReference type="ChEBI" id="CHEBI:30616"/>
    </ligand>
</feature>
<feature type="compositionally biased region" description="Polar residues" evidence="16">
    <location>
        <begin position="472"/>
        <end position="481"/>
    </location>
</feature>
<evidence type="ECO:0000256" key="9">
    <source>
        <dbReference type="ARBA" id="ARBA00022777"/>
    </source>
</evidence>
<dbReference type="Gene3D" id="1.10.510.10">
    <property type="entry name" value="Transferase(Phosphotransferase) domain 1"/>
    <property type="match status" value="1"/>
</dbReference>
<organism evidence="19 20">
    <name type="scientific">Xanthoceras sorbifolium</name>
    <dbReference type="NCBI Taxonomy" id="99658"/>
    <lineage>
        <taxon>Eukaryota</taxon>
        <taxon>Viridiplantae</taxon>
        <taxon>Streptophyta</taxon>
        <taxon>Embryophyta</taxon>
        <taxon>Tracheophyta</taxon>
        <taxon>Spermatophyta</taxon>
        <taxon>Magnoliopsida</taxon>
        <taxon>eudicotyledons</taxon>
        <taxon>Gunneridae</taxon>
        <taxon>Pentapetalae</taxon>
        <taxon>rosids</taxon>
        <taxon>malvids</taxon>
        <taxon>Sapindales</taxon>
        <taxon>Sapindaceae</taxon>
        <taxon>Xanthoceroideae</taxon>
        <taxon>Xanthoceras</taxon>
    </lineage>
</organism>
<evidence type="ECO:0000256" key="14">
    <source>
        <dbReference type="PROSITE-ProRule" id="PRU10141"/>
    </source>
</evidence>
<keyword evidence="8 14" id="KW-0547">Nucleotide-binding</keyword>
<dbReference type="PANTHER" id="PTHR27007">
    <property type="match status" value="1"/>
</dbReference>
<dbReference type="InterPro" id="IPR017441">
    <property type="entry name" value="Protein_kinase_ATP_BS"/>
</dbReference>
<name>A0ABQ8H078_9ROSI</name>
<feature type="region of interest" description="Disordered" evidence="16">
    <location>
        <begin position="459"/>
        <end position="481"/>
    </location>
</feature>
<evidence type="ECO:0000256" key="16">
    <source>
        <dbReference type="SAM" id="MobiDB-lite"/>
    </source>
</evidence>